<dbReference type="InterPro" id="IPR036761">
    <property type="entry name" value="TTHA0802/YceI-like_sf"/>
</dbReference>
<keyword evidence="1" id="KW-0732">Signal</keyword>
<proteinExistence type="predicted"/>
<dbReference type="SUPFAM" id="SSF101874">
    <property type="entry name" value="YceI-like"/>
    <property type="match status" value="1"/>
</dbReference>
<dbReference type="PANTHER" id="PTHR34406:SF1">
    <property type="entry name" value="PROTEIN YCEI"/>
    <property type="match status" value="1"/>
</dbReference>
<dbReference type="Pfam" id="PF04264">
    <property type="entry name" value="YceI"/>
    <property type="match status" value="1"/>
</dbReference>
<evidence type="ECO:0000256" key="1">
    <source>
        <dbReference type="SAM" id="SignalP"/>
    </source>
</evidence>
<evidence type="ECO:0000259" key="2">
    <source>
        <dbReference type="SMART" id="SM00867"/>
    </source>
</evidence>
<dbReference type="Proteomes" id="UP000829517">
    <property type="component" value="Unassembled WGS sequence"/>
</dbReference>
<name>A0ABS9J6L9_9FLAO</name>
<feature type="domain" description="Lipid/polyisoprenoid-binding YceI-like" evidence="2">
    <location>
        <begin position="26"/>
        <end position="189"/>
    </location>
</feature>
<dbReference type="InterPro" id="IPR007372">
    <property type="entry name" value="Lipid/polyisoprenoid-bd_YceI"/>
</dbReference>
<accession>A0ABS9J6L9</accession>
<feature type="chain" id="PRO_5047331800" evidence="1">
    <location>
        <begin position="21"/>
        <end position="190"/>
    </location>
</feature>
<keyword evidence="4" id="KW-1185">Reference proteome</keyword>
<dbReference type="EMBL" id="JAETXX010000012">
    <property type="protein sequence ID" value="MCF8716086.1"/>
    <property type="molecule type" value="Genomic_DNA"/>
</dbReference>
<sequence>MKKNILKSVLAFTMVLGATAFTEIDTKKVDTEKSKITWKGYKVTGSHEGNIDLKSGELKFDGDKLIGGEFTVDMSSIGSTDLSGEYKTKLDGHLKSDDFFGVENHPTATLVISKTKSTGKNSYEVTGDLTVKGKTNPITFEMSIYGSKATANIKIDRTKYDVRYGSGSFFDDLGDKTIYDEFDLVVDLVF</sequence>
<protein>
    <submittedName>
        <fullName evidence="3">YceI family protein</fullName>
    </submittedName>
</protein>
<dbReference type="Gene3D" id="2.40.128.110">
    <property type="entry name" value="Lipid/polyisoprenoid-binding, YceI-like"/>
    <property type="match status" value="1"/>
</dbReference>
<dbReference type="SMART" id="SM00867">
    <property type="entry name" value="YceI"/>
    <property type="match status" value="1"/>
</dbReference>
<evidence type="ECO:0000313" key="3">
    <source>
        <dbReference type="EMBL" id="MCF8716086.1"/>
    </source>
</evidence>
<organism evidence="3 4">
    <name type="scientific">Joostella atrarenae</name>
    <dbReference type="NCBI Taxonomy" id="679257"/>
    <lineage>
        <taxon>Bacteria</taxon>
        <taxon>Pseudomonadati</taxon>
        <taxon>Bacteroidota</taxon>
        <taxon>Flavobacteriia</taxon>
        <taxon>Flavobacteriales</taxon>
        <taxon>Flavobacteriaceae</taxon>
        <taxon>Joostella</taxon>
    </lineage>
</organism>
<reference evidence="3 4" key="1">
    <citation type="submission" date="2021-01" db="EMBL/GenBank/DDBJ databases">
        <title>Genome sequencing of Joostella atrarenae M1-2 (= KCTC 23194).</title>
        <authorList>
            <person name="Zakaria M.R."/>
            <person name="Lam M.Q."/>
            <person name="Chong C.S."/>
        </authorList>
    </citation>
    <scope>NUCLEOTIDE SEQUENCE [LARGE SCALE GENOMIC DNA]</scope>
    <source>
        <strain evidence="3 4">M1-2</strain>
    </source>
</reference>
<evidence type="ECO:0000313" key="4">
    <source>
        <dbReference type="Proteomes" id="UP000829517"/>
    </source>
</evidence>
<comment type="caution">
    <text evidence="3">The sequence shown here is derived from an EMBL/GenBank/DDBJ whole genome shotgun (WGS) entry which is preliminary data.</text>
</comment>
<dbReference type="PANTHER" id="PTHR34406">
    <property type="entry name" value="PROTEIN YCEI"/>
    <property type="match status" value="1"/>
</dbReference>
<gene>
    <name evidence="3" type="ORF">JM658_14735</name>
</gene>
<feature type="signal peptide" evidence="1">
    <location>
        <begin position="1"/>
        <end position="20"/>
    </location>
</feature>
<dbReference type="RefSeq" id="WP_236960050.1">
    <property type="nucleotide sequence ID" value="NZ_JAETXX010000012.1"/>
</dbReference>